<protein>
    <recommendedName>
        <fullName evidence="13">Pep3/Vps18/deep orange domain-containing protein</fullName>
    </recommendedName>
</protein>
<evidence type="ECO:0000256" key="3">
    <source>
        <dbReference type="ARBA" id="ARBA00022771"/>
    </source>
</evidence>
<dbReference type="GO" id="GO:0030674">
    <property type="term" value="F:protein-macromolecule adaptor activity"/>
    <property type="evidence" value="ECO:0007669"/>
    <property type="project" value="TreeGrafter"/>
</dbReference>
<evidence type="ECO:0000256" key="7">
    <source>
        <dbReference type="PROSITE-ProRule" id="PRU01006"/>
    </source>
</evidence>
<dbReference type="Pfam" id="PF05131">
    <property type="entry name" value="Pep3_Vps18"/>
    <property type="match status" value="1"/>
</dbReference>
<dbReference type="InParanoid" id="A0A409VLB0"/>
<dbReference type="GO" id="GO:0007033">
    <property type="term" value="P:vacuole organization"/>
    <property type="evidence" value="ECO:0007669"/>
    <property type="project" value="TreeGrafter"/>
</dbReference>
<feature type="repeat" description="CHCR" evidence="7">
    <location>
        <begin position="652"/>
        <end position="820"/>
    </location>
</feature>
<name>A0A409VLB0_9AGAR</name>
<keyword evidence="5" id="KW-0472">Membrane</keyword>
<proteinExistence type="inferred from homology"/>
<evidence type="ECO:0000313" key="12">
    <source>
        <dbReference type="Proteomes" id="UP000284706"/>
    </source>
</evidence>
<dbReference type="SUPFAM" id="SSF50960">
    <property type="entry name" value="TolB, C-terminal domain"/>
    <property type="match status" value="1"/>
</dbReference>
<evidence type="ECO:0000313" key="11">
    <source>
        <dbReference type="EMBL" id="PPQ67027.1"/>
    </source>
</evidence>
<dbReference type="CDD" id="cd16462">
    <property type="entry name" value="RING-H2_Pep3p-like"/>
    <property type="match status" value="1"/>
</dbReference>
<dbReference type="GO" id="GO:0048284">
    <property type="term" value="P:organelle fusion"/>
    <property type="evidence" value="ECO:0007669"/>
    <property type="project" value="TreeGrafter"/>
</dbReference>
<evidence type="ECO:0000256" key="5">
    <source>
        <dbReference type="ARBA" id="ARBA00023136"/>
    </source>
</evidence>
<dbReference type="InterPro" id="IPR000547">
    <property type="entry name" value="Clathrin_H-chain/VPS_repeat"/>
</dbReference>
<evidence type="ECO:0000259" key="9">
    <source>
        <dbReference type="Pfam" id="PF05131"/>
    </source>
</evidence>
<keyword evidence="2" id="KW-0479">Metal-binding</keyword>
<dbReference type="EMBL" id="NHYE01005615">
    <property type="protein sequence ID" value="PPQ67027.1"/>
    <property type="molecule type" value="Genomic_DNA"/>
</dbReference>
<dbReference type="OrthoDB" id="1845386at2759"/>
<dbReference type="GO" id="GO:0005768">
    <property type="term" value="C:endosome"/>
    <property type="evidence" value="ECO:0007669"/>
    <property type="project" value="TreeGrafter"/>
</dbReference>
<dbReference type="Proteomes" id="UP000284706">
    <property type="component" value="Unassembled WGS sequence"/>
</dbReference>
<keyword evidence="4" id="KW-0862">Zinc</keyword>
<keyword evidence="12" id="KW-1185">Reference proteome</keyword>
<dbReference type="GO" id="GO:0007032">
    <property type="term" value="P:endosome organization"/>
    <property type="evidence" value="ECO:0007669"/>
    <property type="project" value="TreeGrafter"/>
</dbReference>
<dbReference type="PANTHER" id="PTHR23323:SF26">
    <property type="entry name" value="VACUOLAR PROTEIN SORTING-ASSOCIATED PROTEIN 18 HOMOLOG"/>
    <property type="match status" value="1"/>
</dbReference>
<evidence type="ECO:0000256" key="8">
    <source>
        <dbReference type="SAM" id="Coils"/>
    </source>
</evidence>
<dbReference type="InterPro" id="IPR058919">
    <property type="entry name" value="Pep3/Vps18_RING_C"/>
</dbReference>
<feature type="domain" description="Pep3/Vps18 RING C-terminal" evidence="10">
    <location>
        <begin position="897"/>
        <end position="958"/>
    </location>
</feature>
<comment type="similarity">
    <text evidence="1">Belongs to the VPS18 family.</text>
</comment>
<evidence type="ECO:0000259" key="10">
    <source>
        <dbReference type="Pfam" id="PF26148"/>
    </source>
</evidence>
<dbReference type="GO" id="GO:0008270">
    <property type="term" value="F:zinc ion binding"/>
    <property type="evidence" value="ECO:0007669"/>
    <property type="project" value="UniProtKB-KW"/>
</dbReference>
<feature type="domain" description="Pep3/Vps18 beta-propeller" evidence="9">
    <location>
        <begin position="62"/>
        <end position="421"/>
    </location>
</feature>
<keyword evidence="8" id="KW-0175">Coiled coil</keyword>
<dbReference type="SUPFAM" id="SSF57850">
    <property type="entry name" value="RING/U-box"/>
    <property type="match status" value="1"/>
</dbReference>
<dbReference type="GO" id="GO:0030897">
    <property type="term" value="C:HOPS complex"/>
    <property type="evidence" value="ECO:0007669"/>
    <property type="project" value="TreeGrafter"/>
</dbReference>
<dbReference type="GO" id="GO:0006904">
    <property type="term" value="P:vesicle docking involved in exocytosis"/>
    <property type="evidence" value="ECO:0007669"/>
    <property type="project" value="TreeGrafter"/>
</dbReference>
<dbReference type="AlphaFoldDB" id="A0A409VLB0"/>
<evidence type="ECO:0000256" key="1">
    <source>
        <dbReference type="ARBA" id="ARBA00010454"/>
    </source>
</evidence>
<sequence>MFDEYVEHAGGSAGAQVHSPVTPLPQIQFEGFEPSPYEKNDTRAVDLEEAQDVAAPSVRNTPIFELGRVQYAFPAPLVSFVVSSDMLAMGLASNTIVLIELSHAEQVVKIPIPRKPTEMSIYKLFMDPSGRHIIITSEQGENWYLYRSWKKPRQLKGFKMVIESIAWNKAALLSSTHSTSTREFLIGARNGAVYEAVLDAEEDFFKSQERYLQSVFALPERHPITGIKFDYFPPSDPKKALVVITTPTRIYQFAGPVDRKSAEVGRVFTALFMAYRETAPKILELPGNLQHSELHYFTPNPDQALSLPKRMAWLTGPGIYHGSLKVETDSEDHIDGAALLPYPPIPSKDSPEIPLSLSLTEFHFLLLYKDRVVGICNLDDTLSYEEALPLKANETVLGLAADPVRRTYWVYTDQSLFEIVVGNEDRDVWKIYLDKGHYEVALRYAKTARQRDQILLAQADSYFDKGQYFQAAQSYAHCSATFEEVALKFLDAGERDPLRSYLISRLERTRKTDLTQRMILATWLVEFYLSKCNELDDIVASESISHDVDNLQAEKTIVEEDLRQFFETYKNNLDKETVYGLIQGHGRTDMYLYFANAVSDFERVIDHWILEEEWLKAIEVISRQSNLELYYRFGPVLMHHAPKETVDSWLRQPTLDPHRLIPSLLQLQHSVRDPLSPNHAIRYLNHVIFEQNNTSPTIHNLLITFYVSPSSTPSYTPAEDDGPLLRFLSTAPTDPITGKPYYDLDYALRICKQAGRMQPCVHIYSKMGLWENSVDLALEKGDLELAKINADMPEDDQPLRKKLWLKIARYVVQDKKDIKSAMRFLENADVLKIEDILPFFPDFVIIDDFKEEIAHALEGYSAQIDNLKAEMDEATKTAESIKQDIAALKNRFITIDSNELCSSCSTLLITRQFYVFPCHHTFHADCLIGLVKEYLPPASLRKIVALQNELMKDASKGKGAIQKPSAVVPGAPTARQPATQRTLLSANFGPIVSPLQNGAKAANILGRSVISAGDKLRDLIIPDALASLVSAPNWLPGIGGKASGDEKTPGHKKLEAMRAELEDLLSSSCPLCESVVAGLDKPFVTEGEVDTSWTL</sequence>
<accession>A0A409VLB0</accession>
<dbReference type="FunCoup" id="A0A409VLB0">
    <property type="interactions" value="517"/>
</dbReference>
<gene>
    <name evidence="11" type="ORF">CVT26_009924</name>
</gene>
<organism evidence="11 12">
    <name type="scientific">Gymnopilus dilepis</name>
    <dbReference type="NCBI Taxonomy" id="231916"/>
    <lineage>
        <taxon>Eukaryota</taxon>
        <taxon>Fungi</taxon>
        <taxon>Dikarya</taxon>
        <taxon>Basidiomycota</taxon>
        <taxon>Agaricomycotina</taxon>
        <taxon>Agaricomycetes</taxon>
        <taxon>Agaricomycetidae</taxon>
        <taxon>Agaricales</taxon>
        <taxon>Agaricineae</taxon>
        <taxon>Hymenogastraceae</taxon>
        <taxon>Gymnopilus</taxon>
    </lineage>
</organism>
<evidence type="ECO:0008006" key="13">
    <source>
        <dbReference type="Google" id="ProtNLM"/>
    </source>
</evidence>
<comment type="subcellular location">
    <subcellularLocation>
        <location evidence="6">Endomembrane system</location>
        <topology evidence="6">Peripheral membrane protein</topology>
        <orientation evidence="6">Cytoplasmic side</orientation>
    </subcellularLocation>
</comment>
<dbReference type="PROSITE" id="PS50236">
    <property type="entry name" value="CHCR"/>
    <property type="match status" value="1"/>
</dbReference>
<evidence type="ECO:0000256" key="6">
    <source>
        <dbReference type="ARBA" id="ARBA00029433"/>
    </source>
</evidence>
<dbReference type="PANTHER" id="PTHR23323">
    <property type="entry name" value="VACUOLAR PROTEIN SORTING-ASSOCIATED PROTEIN"/>
    <property type="match status" value="1"/>
</dbReference>
<dbReference type="InterPro" id="IPR007810">
    <property type="entry name" value="Pep3/Vps18_beta-prop"/>
</dbReference>
<evidence type="ECO:0000256" key="4">
    <source>
        <dbReference type="ARBA" id="ARBA00022833"/>
    </source>
</evidence>
<comment type="caution">
    <text evidence="11">The sequence shown here is derived from an EMBL/GenBank/DDBJ whole genome shotgun (WGS) entry which is preliminary data.</text>
</comment>
<dbReference type="STRING" id="231916.A0A409VLB0"/>
<dbReference type="Pfam" id="PF26148">
    <property type="entry name" value="VPS18_RING_C"/>
    <property type="match status" value="1"/>
</dbReference>
<dbReference type="GO" id="GO:0006886">
    <property type="term" value="P:intracellular protein transport"/>
    <property type="evidence" value="ECO:0007669"/>
    <property type="project" value="UniProtKB-UniRule"/>
</dbReference>
<evidence type="ECO:0000256" key="2">
    <source>
        <dbReference type="ARBA" id="ARBA00022723"/>
    </source>
</evidence>
<keyword evidence="3" id="KW-0863">Zinc-finger</keyword>
<feature type="coiled-coil region" evidence="8">
    <location>
        <begin position="850"/>
        <end position="891"/>
    </location>
</feature>
<reference evidence="11 12" key="1">
    <citation type="journal article" date="2018" name="Evol. Lett.">
        <title>Horizontal gene cluster transfer increased hallucinogenic mushroom diversity.</title>
        <authorList>
            <person name="Reynolds H.T."/>
            <person name="Vijayakumar V."/>
            <person name="Gluck-Thaler E."/>
            <person name="Korotkin H.B."/>
            <person name="Matheny P.B."/>
            <person name="Slot J.C."/>
        </authorList>
    </citation>
    <scope>NUCLEOTIDE SEQUENCE [LARGE SCALE GENOMIC DNA]</scope>
    <source>
        <strain evidence="11 12">SRW20</strain>
    </source>
</reference>